<dbReference type="PROSITE" id="PS00061">
    <property type="entry name" value="ADH_SHORT"/>
    <property type="match status" value="1"/>
</dbReference>
<reference evidence="4 5" key="1">
    <citation type="journal article" date="2016" name="Nat. Commun.">
        <title>Thousands of microbial genomes shed light on interconnected biogeochemical processes in an aquifer system.</title>
        <authorList>
            <person name="Anantharaman K."/>
            <person name="Brown C.T."/>
            <person name="Hug L.A."/>
            <person name="Sharon I."/>
            <person name="Castelle C.J."/>
            <person name="Probst A.J."/>
            <person name="Thomas B.C."/>
            <person name="Singh A."/>
            <person name="Wilkins M.J."/>
            <person name="Karaoz U."/>
            <person name="Brodie E.L."/>
            <person name="Williams K.H."/>
            <person name="Hubbard S.S."/>
            <person name="Banfield J.F."/>
        </authorList>
    </citation>
    <scope>NUCLEOTIDE SEQUENCE [LARGE SCALE GENOMIC DNA]</scope>
</reference>
<dbReference type="CDD" id="cd05233">
    <property type="entry name" value="SDR_c"/>
    <property type="match status" value="1"/>
</dbReference>
<dbReference type="InterPro" id="IPR036291">
    <property type="entry name" value="NAD(P)-bd_dom_sf"/>
</dbReference>
<evidence type="ECO:0008006" key="6">
    <source>
        <dbReference type="Google" id="ProtNLM"/>
    </source>
</evidence>
<dbReference type="GO" id="GO:0016491">
    <property type="term" value="F:oxidoreductase activity"/>
    <property type="evidence" value="ECO:0007669"/>
    <property type="project" value="UniProtKB-KW"/>
</dbReference>
<evidence type="ECO:0000256" key="2">
    <source>
        <dbReference type="ARBA" id="ARBA00023002"/>
    </source>
</evidence>
<proteinExistence type="inferred from homology"/>
<dbReference type="SUPFAM" id="SSF51735">
    <property type="entry name" value="NAD(P)-binding Rossmann-fold domains"/>
    <property type="match status" value="1"/>
</dbReference>
<dbReference type="Proteomes" id="UP000176815">
    <property type="component" value="Unassembled WGS sequence"/>
</dbReference>
<name>A0A1F4X8Q3_UNCKA</name>
<dbReference type="EMBL" id="MEWG01000008">
    <property type="protein sequence ID" value="OGC78029.1"/>
    <property type="molecule type" value="Genomic_DNA"/>
</dbReference>
<dbReference type="Pfam" id="PF00106">
    <property type="entry name" value="adh_short"/>
    <property type="match status" value="1"/>
</dbReference>
<comment type="similarity">
    <text evidence="1 3">Belongs to the short-chain dehydrogenases/reductases (SDR) family.</text>
</comment>
<evidence type="ECO:0000313" key="5">
    <source>
        <dbReference type="Proteomes" id="UP000176815"/>
    </source>
</evidence>
<dbReference type="AlphaFoldDB" id="A0A1F4X8Q3"/>
<keyword evidence="2" id="KW-0560">Oxidoreductase</keyword>
<dbReference type="InterPro" id="IPR002347">
    <property type="entry name" value="SDR_fam"/>
</dbReference>
<protein>
    <recommendedName>
        <fullName evidence="6">Short-chain dehydrogenase</fullName>
    </recommendedName>
</protein>
<evidence type="ECO:0000256" key="3">
    <source>
        <dbReference type="RuleBase" id="RU000363"/>
    </source>
</evidence>
<dbReference type="Gene3D" id="3.40.50.720">
    <property type="entry name" value="NAD(P)-binding Rossmann-like Domain"/>
    <property type="match status" value="1"/>
</dbReference>
<comment type="caution">
    <text evidence="4">The sequence shown here is derived from an EMBL/GenBank/DDBJ whole genome shotgun (WGS) entry which is preliminary data.</text>
</comment>
<dbReference type="PRINTS" id="PR00081">
    <property type="entry name" value="GDHRDH"/>
</dbReference>
<accession>A0A1F4X8Q3</accession>
<evidence type="ECO:0000256" key="1">
    <source>
        <dbReference type="ARBA" id="ARBA00006484"/>
    </source>
</evidence>
<organism evidence="4 5">
    <name type="scientific">candidate division WWE3 bacterium RIFOXYD1_FULL_39_9</name>
    <dbReference type="NCBI Taxonomy" id="1802649"/>
    <lineage>
        <taxon>Bacteria</taxon>
        <taxon>Katanobacteria</taxon>
    </lineage>
</organism>
<sequence>MSESKKLIIITGGAQGLGKEIASTLHNSGKHELVLVDINEELLKKTSQDLGCSFYVCDVSNYSQVSALIKVIIEEHGPIDVLLNNAGVMITGPLEGYSPENIKKTFDVNTLGPIYMSHAAVPHMKEKKSGIILNVVSTAGIVAKAERTIYNASKHALAGFTDCLRDELAPFGISVLGIYPSLINTDLFKNAGFDRDMHDSLEPADVAKVVEFMLSFDKMQLTQVVLKDINHQ</sequence>
<dbReference type="PRINTS" id="PR00080">
    <property type="entry name" value="SDRFAMILY"/>
</dbReference>
<evidence type="ECO:0000313" key="4">
    <source>
        <dbReference type="EMBL" id="OGC78029.1"/>
    </source>
</evidence>
<dbReference type="PANTHER" id="PTHR44196">
    <property type="entry name" value="DEHYDROGENASE/REDUCTASE SDR FAMILY MEMBER 7B"/>
    <property type="match status" value="1"/>
</dbReference>
<dbReference type="InterPro" id="IPR020904">
    <property type="entry name" value="Sc_DH/Rdtase_CS"/>
</dbReference>
<dbReference type="PANTHER" id="PTHR44196:SF1">
    <property type="entry name" value="DEHYDROGENASE_REDUCTASE SDR FAMILY MEMBER 7B"/>
    <property type="match status" value="1"/>
</dbReference>
<dbReference type="GO" id="GO:0016020">
    <property type="term" value="C:membrane"/>
    <property type="evidence" value="ECO:0007669"/>
    <property type="project" value="TreeGrafter"/>
</dbReference>
<gene>
    <name evidence="4" type="ORF">A2619_03025</name>
</gene>